<dbReference type="OrthoDB" id="2157701at2"/>
<dbReference type="AlphaFoldDB" id="R3WDN1"/>
<evidence type="ECO:0000259" key="3">
    <source>
        <dbReference type="Pfam" id="PF16729"/>
    </source>
</evidence>
<name>R3WDN1_9ENTE</name>
<feature type="region of interest" description="Disordered" evidence="2">
    <location>
        <begin position="25"/>
        <end position="64"/>
    </location>
</feature>
<evidence type="ECO:0000313" key="4">
    <source>
        <dbReference type="EMBL" id="EOL45547.1"/>
    </source>
</evidence>
<dbReference type="Proteomes" id="UP000013785">
    <property type="component" value="Unassembled WGS sequence"/>
</dbReference>
<keyword evidence="1" id="KW-0732">Signal</keyword>
<gene>
    <name evidence="4" type="ORF">UC3_01437</name>
</gene>
<comment type="caution">
    <text evidence="4">The sequence shown here is derived from an EMBL/GenBank/DDBJ whole genome shotgun (WGS) entry which is preliminary data.</text>
</comment>
<feature type="compositionally biased region" description="Basic and acidic residues" evidence="2">
    <location>
        <begin position="25"/>
        <end position="59"/>
    </location>
</feature>
<proteinExistence type="predicted"/>
<dbReference type="eggNOG" id="ENOG5030KIZ">
    <property type="taxonomic scope" value="Bacteria"/>
</dbReference>
<dbReference type="RefSeq" id="WP_010768100.1">
    <property type="nucleotide sequence ID" value="NZ_ASWE01000003.1"/>
</dbReference>
<dbReference type="PATRIC" id="fig|1158610.3.peg.1421"/>
<organism evidence="4 5">
    <name type="scientific">Enterococcus phoeniculicola ATCC BAA-412</name>
    <dbReference type="NCBI Taxonomy" id="1158610"/>
    <lineage>
        <taxon>Bacteria</taxon>
        <taxon>Bacillati</taxon>
        <taxon>Bacillota</taxon>
        <taxon>Bacilli</taxon>
        <taxon>Lactobacillales</taxon>
        <taxon>Enterococcaceae</taxon>
        <taxon>Enterococcus</taxon>
    </lineage>
</organism>
<sequence>MKKKILIGLGIIVVIGIIANLGSKDEEKPTTEKAKQETVTKKETNKESVDKTEESKKPAATDTGDLGDYHVTIKNLELAKDYEGSDVGVVTYEFTNNGDENAMFMTEISDKAFQNGVGLSLAIMSDSGYVDSMTEIQPGATLELKVPYKLSDTTSPVSVEVSKLFGNKEKLKKDFTLQ</sequence>
<reference evidence="4 5" key="1">
    <citation type="submission" date="2013-02" db="EMBL/GenBank/DDBJ databases">
        <title>The Genome Sequence of Enterococcus phoeniculicola BAA-412.</title>
        <authorList>
            <consortium name="The Broad Institute Genome Sequencing Platform"/>
            <consortium name="The Broad Institute Genome Sequencing Center for Infectious Disease"/>
            <person name="Earl A.M."/>
            <person name="Gilmore M.S."/>
            <person name="Lebreton F."/>
            <person name="Walker B."/>
            <person name="Young S.K."/>
            <person name="Zeng Q."/>
            <person name="Gargeya S."/>
            <person name="Fitzgerald M."/>
            <person name="Haas B."/>
            <person name="Abouelleil A."/>
            <person name="Alvarado L."/>
            <person name="Arachchi H.M."/>
            <person name="Berlin A.M."/>
            <person name="Chapman S.B."/>
            <person name="Dewar J."/>
            <person name="Goldberg J."/>
            <person name="Griggs A."/>
            <person name="Gujja S."/>
            <person name="Hansen M."/>
            <person name="Howarth C."/>
            <person name="Imamovic A."/>
            <person name="Larimer J."/>
            <person name="McCowan C."/>
            <person name="Murphy C."/>
            <person name="Neiman D."/>
            <person name="Pearson M."/>
            <person name="Priest M."/>
            <person name="Roberts A."/>
            <person name="Saif S."/>
            <person name="Shea T."/>
            <person name="Sisk P."/>
            <person name="Sykes S."/>
            <person name="Wortman J."/>
            <person name="Nusbaum C."/>
            <person name="Birren B."/>
        </authorList>
    </citation>
    <scope>NUCLEOTIDE SEQUENCE [LARGE SCALE GENOMIC DNA]</scope>
    <source>
        <strain evidence="4 5">ATCC BAA-412</strain>
    </source>
</reference>
<dbReference type="Gene3D" id="2.60.40.1240">
    <property type="match status" value="1"/>
</dbReference>
<protein>
    <recommendedName>
        <fullName evidence="3">DUF5067 domain-containing protein</fullName>
    </recommendedName>
</protein>
<evidence type="ECO:0000313" key="5">
    <source>
        <dbReference type="Proteomes" id="UP000013785"/>
    </source>
</evidence>
<dbReference type="HOGENOM" id="CLU_135488_0_0_9"/>
<dbReference type="InterPro" id="IPR031989">
    <property type="entry name" value="DUF5067"/>
</dbReference>
<keyword evidence="5" id="KW-1185">Reference proteome</keyword>
<dbReference type="STRING" id="154621.RV11_GL000012"/>
<accession>R3WDN1</accession>
<evidence type="ECO:0000256" key="1">
    <source>
        <dbReference type="ARBA" id="ARBA00022729"/>
    </source>
</evidence>
<dbReference type="InterPro" id="IPR029050">
    <property type="entry name" value="Immunoprotect_excell_Ig-like"/>
</dbReference>
<evidence type="ECO:0000256" key="2">
    <source>
        <dbReference type="SAM" id="MobiDB-lite"/>
    </source>
</evidence>
<feature type="domain" description="DUF5067" evidence="3">
    <location>
        <begin position="47"/>
        <end position="163"/>
    </location>
</feature>
<dbReference type="Pfam" id="PF16729">
    <property type="entry name" value="DUF5067"/>
    <property type="match status" value="1"/>
</dbReference>
<dbReference type="EMBL" id="AJAT01000012">
    <property type="protein sequence ID" value="EOL45547.1"/>
    <property type="molecule type" value="Genomic_DNA"/>
</dbReference>